<name>A0ABN8QZE9_9CNID</name>
<feature type="region of interest" description="Disordered" evidence="2">
    <location>
        <begin position="167"/>
        <end position="209"/>
    </location>
</feature>
<dbReference type="PROSITE" id="PS00028">
    <property type="entry name" value="ZINC_FINGER_C2H2_1"/>
    <property type="match status" value="2"/>
</dbReference>
<accession>A0ABN8QZE9</accession>
<dbReference type="SMART" id="SM00355">
    <property type="entry name" value="ZnF_C2H2"/>
    <property type="match status" value="4"/>
</dbReference>
<comment type="caution">
    <text evidence="4">The sequence shown here is derived from an EMBL/GenBank/DDBJ whole genome shotgun (WGS) entry which is preliminary data.</text>
</comment>
<dbReference type="Proteomes" id="UP001159405">
    <property type="component" value="Unassembled WGS sequence"/>
</dbReference>
<evidence type="ECO:0000256" key="2">
    <source>
        <dbReference type="SAM" id="MobiDB-lite"/>
    </source>
</evidence>
<keyword evidence="1" id="KW-0862">Zinc</keyword>
<keyword evidence="5" id="KW-1185">Reference proteome</keyword>
<evidence type="ECO:0000256" key="1">
    <source>
        <dbReference type="PROSITE-ProRule" id="PRU00042"/>
    </source>
</evidence>
<evidence type="ECO:0000313" key="5">
    <source>
        <dbReference type="Proteomes" id="UP001159405"/>
    </source>
</evidence>
<dbReference type="PANTHER" id="PTHR28586:SF1">
    <property type="entry name" value="PROTEIN PAXX"/>
    <property type="match status" value="1"/>
</dbReference>
<reference evidence="4 5" key="1">
    <citation type="submission" date="2022-05" db="EMBL/GenBank/DDBJ databases">
        <authorList>
            <consortium name="Genoscope - CEA"/>
            <person name="William W."/>
        </authorList>
    </citation>
    <scope>NUCLEOTIDE SEQUENCE [LARGE SCALE GENOMIC DNA]</scope>
</reference>
<dbReference type="InterPro" id="IPR027873">
    <property type="entry name" value="PAXX"/>
</dbReference>
<keyword evidence="1" id="KW-0863">Zinc-finger</keyword>
<dbReference type="PANTHER" id="PTHR28586">
    <property type="entry name" value="PROTEIN PAXX"/>
    <property type="match status" value="1"/>
</dbReference>
<dbReference type="Pfam" id="PF15384">
    <property type="entry name" value="PAXX"/>
    <property type="match status" value="1"/>
</dbReference>
<feature type="domain" description="C2H2-type" evidence="3">
    <location>
        <begin position="302"/>
        <end position="325"/>
    </location>
</feature>
<evidence type="ECO:0000313" key="4">
    <source>
        <dbReference type="EMBL" id="CAH3171882.1"/>
    </source>
</evidence>
<dbReference type="PROSITE" id="PS50157">
    <property type="entry name" value="ZINC_FINGER_C2H2_2"/>
    <property type="match status" value="1"/>
</dbReference>
<dbReference type="CDD" id="cd22286">
    <property type="entry name" value="HD_PAXX_N"/>
    <property type="match status" value="1"/>
</dbReference>
<gene>
    <name evidence="4" type="ORF">PLOB_00012263</name>
</gene>
<sequence length="979" mass="106797">MAEASEGSIDLASLLRANKVEALHTTALCGPVKFLVWTRLSEEGSFWIINASDGVDVWHLQLDKTQLDSHRELAEVDGYDTYFARFRSEFESGSISVAQIANKIAITVGTGIPSLCYDLYEAKASERKTELQTILFRLADRVSQLTEQLKVSSDSLERLKNQKDGAAAGSSVFDIPPKKTSQAPPVKRKQGHSLINPGSRKEAEVDGSNTEHNVHISVLANDQTLDIYKCTDPACEHFCTKTNKRYHCPLCNNKPQKPGRMRRHFEKMHSSKQIVQHGGYQMLRCKLRCMKANGRVTDNSHYHCCLCGRVLVRKVHLYCHLQAHSVGSVQEIDEIMDAKDDAEEGPLEDTEMDEGDEHDTTLDASQITGLDGSQQDGVVALPDGTQVVFVQSIQGSETLTVVPLDEQTSSLQLSQQPGDPQGSPVVSTAADLSSGLQAMTSVSSSLDPSIQQQLPQELTVKQVEAMLNQGRENAQSASIEAGTSHSNLQNLNDEEDRALQAAYEPQQPTDIEMGHDMDSAQRRVSKQEQDETMDYEPCLQVTDIQMSATGMSDTNAPDIASGEQSALPLPQVTGTSGVLTSQAAELSSTTTASVLATSTHTSEALQVVADQDSSKLVMINPLSKPLLDEAQSSLANAAQKTPKSTRQDSLLLYDAATAPKDDDHIFKVLLNNLSPATSCFNHPSVLNERNNLDIRRCRNTFCDCRLYHCPLCTCLPNKPGRIREHFKKIHAQDLVVRYQGYQMLRCKLGCTRPSGTKVSNSHYHCCLCGVICMRKSGVYEHMRINHSIQPVKRESLSQLSQQQKEAKYDNPAVPKPVIVQVPSVQSVAVGSGTQQSALPTLHTVQTEPTESGTNQQVVLPAIQTGSVELGNQQVVLSTSQSETLDSGSQQVVQPMAPSSQGVVTTSSNPQTVTVQLPQQGYGNAQGQQQLVIVMPQQMNQTQVQSPVQAQQPIVIVMPQTGGAQVTQPIVVPVPQATNN</sequence>
<keyword evidence="1" id="KW-0479">Metal-binding</keyword>
<organism evidence="4 5">
    <name type="scientific">Porites lobata</name>
    <dbReference type="NCBI Taxonomy" id="104759"/>
    <lineage>
        <taxon>Eukaryota</taxon>
        <taxon>Metazoa</taxon>
        <taxon>Cnidaria</taxon>
        <taxon>Anthozoa</taxon>
        <taxon>Hexacorallia</taxon>
        <taxon>Scleractinia</taxon>
        <taxon>Fungiina</taxon>
        <taxon>Poritidae</taxon>
        <taxon>Porites</taxon>
    </lineage>
</organism>
<protein>
    <recommendedName>
        <fullName evidence="3">C2H2-type domain-containing protein</fullName>
    </recommendedName>
</protein>
<dbReference type="EMBL" id="CALNXK010000168">
    <property type="protein sequence ID" value="CAH3171882.1"/>
    <property type="molecule type" value="Genomic_DNA"/>
</dbReference>
<proteinExistence type="predicted"/>
<dbReference type="InterPro" id="IPR054134">
    <property type="entry name" value="PAXX_N"/>
</dbReference>
<evidence type="ECO:0000259" key="3">
    <source>
        <dbReference type="PROSITE" id="PS50157"/>
    </source>
</evidence>
<dbReference type="InterPro" id="IPR013087">
    <property type="entry name" value="Znf_C2H2_type"/>
</dbReference>